<dbReference type="EMBL" id="AP022360">
    <property type="protein sequence ID" value="BBU85342.1"/>
    <property type="molecule type" value="Genomic_DNA"/>
</dbReference>
<dbReference type="InterPro" id="IPR050706">
    <property type="entry name" value="Cyclic-di-GMP_PDE-like"/>
</dbReference>
<organism evidence="2 3">
    <name type="scientific">Escherichia coli</name>
    <dbReference type="NCBI Taxonomy" id="562"/>
    <lineage>
        <taxon>Bacteria</taxon>
        <taxon>Pseudomonadati</taxon>
        <taxon>Pseudomonadota</taxon>
        <taxon>Gammaproteobacteria</taxon>
        <taxon>Enterobacterales</taxon>
        <taxon>Enterobacteriaceae</taxon>
        <taxon>Escherichia</taxon>
    </lineage>
</organism>
<feature type="domain" description="EAL" evidence="1">
    <location>
        <begin position="1"/>
        <end position="101"/>
    </location>
</feature>
<evidence type="ECO:0000259" key="1">
    <source>
        <dbReference type="PROSITE" id="PS50883"/>
    </source>
</evidence>
<dbReference type="Gene3D" id="3.20.20.450">
    <property type="entry name" value="EAL domain"/>
    <property type="match status" value="1"/>
</dbReference>
<dbReference type="InterPro" id="IPR001633">
    <property type="entry name" value="EAL_dom"/>
</dbReference>
<evidence type="ECO:0000313" key="3">
    <source>
        <dbReference type="Proteomes" id="UP000467488"/>
    </source>
</evidence>
<dbReference type="Proteomes" id="UP000467488">
    <property type="component" value="Chromosome"/>
</dbReference>
<dbReference type="GO" id="GO:0071111">
    <property type="term" value="F:cyclic-guanylate-specific phosphodiesterase activity"/>
    <property type="evidence" value="ECO:0007669"/>
    <property type="project" value="InterPro"/>
</dbReference>
<protein>
    <recommendedName>
        <fullName evidence="1">EAL domain-containing protein</fullName>
    </recommendedName>
</protein>
<dbReference type="SUPFAM" id="SSF141868">
    <property type="entry name" value="EAL domain-like"/>
    <property type="match status" value="1"/>
</dbReference>
<name>A0A8S0FY73_ECOLX</name>
<dbReference type="InterPro" id="IPR035919">
    <property type="entry name" value="EAL_sf"/>
</dbReference>
<evidence type="ECO:0000313" key="2">
    <source>
        <dbReference type="EMBL" id="BBU85342.1"/>
    </source>
</evidence>
<dbReference type="PANTHER" id="PTHR33121:SF81">
    <property type="entry name" value="CYCLIC DI-GMP PHOSPHODIESTERASE PDEB-RELATED"/>
    <property type="match status" value="1"/>
</dbReference>
<sequence length="102" mass="11492">MKLLHESVVRPPATEDTQFRHPDSIKVDSQFTGDIFGTAGKIVRIIFDLARYNRIPVIAEGVESEDVARELIKLGCVQAQGYLYQKPMPFSAWDKSGKLVKE</sequence>
<reference evidence="2 3" key="1">
    <citation type="submission" date="2020-01" db="EMBL/GenBank/DDBJ databases">
        <title>Dynamics of blaIMP-6 dissemination in carbapenem resistant Enterobacteriacea isolated from regional surveillance in Osaka, Japan.</title>
        <authorList>
            <person name="Abe R."/>
            <person name="Akeda Y."/>
            <person name="Sugawara Y."/>
            <person name="Yamamoto N."/>
            <person name="Tomono K."/>
            <person name="Takeuchi D."/>
            <person name="Kawahara R."/>
            <person name="Hamada S."/>
        </authorList>
    </citation>
    <scope>NUCLEOTIDE SEQUENCE [LARGE SCALE GENOMIC DNA]</scope>
    <source>
        <strain evidence="2 3">E300</strain>
    </source>
</reference>
<dbReference type="Pfam" id="PF00563">
    <property type="entry name" value="EAL"/>
    <property type="match status" value="1"/>
</dbReference>
<dbReference type="AlphaFoldDB" id="A0A8S0FY73"/>
<dbReference type="PANTHER" id="PTHR33121">
    <property type="entry name" value="CYCLIC DI-GMP PHOSPHODIESTERASE PDEF"/>
    <property type="match status" value="1"/>
</dbReference>
<dbReference type="PROSITE" id="PS50883">
    <property type="entry name" value="EAL"/>
    <property type="match status" value="1"/>
</dbReference>
<gene>
    <name evidence="2" type="ORF">EIMP300_67420</name>
</gene>
<proteinExistence type="predicted"/>
<accession>A0A8S0FY73</accession>